<accession>A0ABR3G236</accession>
<evidence type="ECO:0000256" key="5">
    <source>
        <dbReference type="ARBA" id="ARBA00022692"/>
    </source>
</evidence>
<feature type="region of interest" description="Disordered" evidence="8">
    <location>
        <begin position="255"/>
        <end position="276"/>
    </location>
</feature>
<comment type="subcellular location">
    <subcellularLocation>
        <location evidence="1">Cell membrane</location>
        <topology evidence="1">Multi-pass membrane protein</topology>
    </subcellularLocation>
</comment>
<feature type="chain" id="PRO_5045635908" evidence="10">
    <location>
        <begin position="16"/>
        <end position="276"/>
    </location>
</feature>
<keyword evidence="4" id="KW-1003">Cell membrane</keyword>
<keyword evidence="5 9" id="KW-0812">Transmembrane</keyword>
<dbReference type="InterPro" id="IPR051629">
    <property type="entry name" value="Sulfite_efflux_TDT"/>
</dbReference>
<comment type="similarity">
    <text evidence="2">Belongs to the tellurite-resistance/dicarboxylate transporter (TDT) family.</text>
</comment>
<evidence type="ECO:0000256" key="8">
    <source>
        <dbReference type="SAM" id="MobiDB-lite"/>
    </source>
</evidence>
<dbReference type="Pfam" id="PF03595">
    <property type="entry name" value="SLAC1"/>
    <property type="match status" value="1"/>
</dbReference>
<evidence type="ECO:0000256" key="9">
    <source>
        <dbReference type="SAM" id="Phobius"/>
    </source>
</evidence>
<feature type="transmembrane region" description="Helical" evidence="9">
    <location>
        <begin position="121"/>
        <end position="148"/>
    </location>
</feature>
<feature type="signal peptide" evidence="10">
    <location>
        <begin position="1"/>
        <end position="15"/>
    </location>
</feature>
<evidence type="ECO:0000313" key="12">
    <source>
        <dbReference type="Proteomes" id="UP001465976"/>
    </source>
</evidence>
<sequence>MTAAWLLPVVTLIVASSTGGVLAPALHAYSPSKALLTQTFSICMVTIGLSLAMMLLTVYMMRLIIYGLPPGATIISVFLPLGPTGQAGFSILIAGQYYKSTLPLDYGSSTILRSSSTGQTIDVICMCIAFILWSLSTMWVIFALLGVQQVVRGTRIPFRVPFWGLIFPNVAFSFCALFLYRADVYLGQGVYANLTISLGNTFDSPFFRIYGSVYAVVTLLMWTVVTVRTLHMVYTTEIFEAPCLEDIDMGRLLSSSNGEKSPRACENGEATVNKTS</sequence>
<gene>
    <name evidence="11" type="primary">SSU1</name>
    <name evidence="11" type="ORF">V5O48_000119</name>
</gene>
<evidence type="ECO:0000256" key="6">
    <source>
        <dbReference type="ARBA" id="ARBA00022989"/>
    </source>
</evidence>
<dbReference type="InterPro" id="IPR038665">
    <property type="entry name" value="Voltage-dep_anion_channel_sf"/>
</dbReference>
<dbReference type="Gene3D" id="1.50.10.150">
    <property type="entry name" value="Voltage-dependent anion channel"/>
    <property type="match status" value="1"/>
</dbReference>
<dbReference type="PANTHER" id="PTHR31686">
    <property type="match status" value="1"/>
</dbReference>
<proteinExistence type="inferred from homology"/>
<comment type="caution">
    <text evidence="11">The sequence shown here is derived from an EMBL/GenBank/DDBJ whole genome shotgun (WGS) entry which is preliminary data.</text>
</comment>
<organism evidence="11 12">
    <name type="scientific">Marasmius crinis-equi</name>
    <dbReference type="NCBI Taxonomy" id="585013"/>
    <lineage>
        <taxon>Eukaryota</taxon>
        <taxon>Fungi</taxon>
        <taxon>Dikarya</taxon>
        <taxon>Basidiomycota</taxon>
        <taxon>Agaricomycotina</taxon>
        <taxon>Agaricomycetes</taxon>
        <taxon>Agaricomycetidae</taxon>
        <taxon>Agaricales</taxon>
        <taxon>Marasmiineae</taxon>
        <taxon>Marasmiaceae</taxon>
        <taxon>Marasmius</taxon>
    </lineage>
</organism>
<keyword evidence="12" id="KW-1185">Reference proteome</keyword>
<evidence type="ECO:0000313" key="11">
    <source>
        <dbReference type="EMBL" id="KAL0581890.1"/>
    </source>
</evidence>
<evidence type="ECO:0000256" key="1">
    <source>
        <dbReference type="ARBA" id="ARBA00004651"/>
    </source>
</evidence>
<dbReference type="PANTHER" id="PTHR31686:SF3">
    <property type="entry name" value="ACID TRANSPORT PROTEIN, PUTATIVE (AFU_ORTHOLOGUE AFUA_4G09410)-RELATED"/>
    <property type="match status" value="1"/>
</dbReference>
<keyword evidence="7 9" id="KW-0472">Membrane</keyword>
<feature type="transmembrane region" description="Helical" evidence="9">
    <location>
        <begin position="207"/>
        <end position="225"/>
    </location>
</feature>
<dbReference type="Proteomes" id="UP001465976">
    <property type="component" value="Unassembled WGS sequence"/>
</dbReference>
<evidence type="ECO:0000256" key="7">
    <source>
        <dbReference type="ARBA" id="ARBA00023136"/>
    </source>
</evidence>
<keyword evidence="6 9" id="KW-1133">Transmembrane helix</keyword>
<evidence type="ECO:0000256" key="3">
    <source>
        <dbReference type="ARBA" id="ARBA00022448"/>
    </source>
</evidence>
<feature type="transmembrane region" description="Helical" evidence="9">
    <location>
        <begin position="35"/>
        <end position="56"/>
    </location>
</feature>
<dbReference type="InterPro" id="IPR004695">
    <property type="entry name" value="SLAC1/Mae1/Ssu1/TehA"/>
</dbReference>
<evidence type="ECO:0000256" key="4">
    <source>
        <dbReference type="ARBA" id="ARBA00022475"/>
    </source>
</evidence>
<dbReference type="EMBL" id="JBAHYK010000002">
    <property type="protein sequence ID" value="KAL0581890.1"/>
    <property type="molecule type" value="Genomic_DNA"/>
</dbReference>
<name>A0ABR3G236_9AGAR</name>
<keyword evidence="3" id="KW-0813">Transport</keyword>
<evidence type="ECO:0000256" key="10">
    <source>
        <dbReference type="SAM" id="SignalP"/>
    </source>
</evidence>
<protein>
    <submittedName>
        <fullName evidence="11">Plasma membrane sulfite pump involved in sulfite metabolism</fullName>
    </submittedName>
</protein>
<feature type="transmembrane region" description="Helical" evidence="9">
    <location>
        <begin position="160"/>
        <end position="180"/>
    </location>
</feature>
<evidence type="ECO:0000256" key="2">
    <source>
        <dbReference type="ARBA" id="ARBA00008566"/>
    </source>
</evidence>
<reference evidence="11 12" key="1">
    <citation type="submission" date="2024-02" db="EMBL/GenBank/DDBJ databases">
        <title>A draft genome for the cacao thread blight pathogen Marasmius crinis-equi.</title>
        <authorList>
            <person name="Cohen S.P."/>
            <person name="Baruah I.K."/>
            <person name="Amoako-Attah I."/>
            <person name="Bukari Y."/>
            <person name="Meinhardt L.W."/>
            <person name="Bailey B.A."/>
        </authorList>
    </citation>
    <scope>NUCLEOTIDE SEQUENCE [LARGE SCALE GENOMIC DNA]</scope>
    <source>
        <strain evidence="11 12">GH-76</strain>
    </source>
</reference>
<keyword evidence="10" id="KW-0732">Signal</keyword>